<dbReference type="PANTHER" id="PTHR42711">
    <property type="entry name" value="ABC TRANSPORTER ATP-BINDING PROTEIN"/>
    <property type="match status" value="1"/>
</dbReference>
<dbReference type="PROSITE" id="PS00211">
    <property type="entry name" value="ABC_TRANSPORTER_1"/>
    <property type="match status" value="1"/>
</dbReference>
<dbReference type="PANTHER" id="PTHR42711:SF5">
    <property type="entry name" value="ABC TRANSPORTER ATP-BINDING PROTEIN NATA"/>
    <property type="match status" value="1"/>
</dbReference>
<organism evidence="6 7">
    <name type="scientific">Ruminiclostridium sufflavum DSM 19573</name>
    <dbReference type="NCBI Taxonomy" id="1121337"/>
    <lineage>
        <taxon>Bacteria</taxon>
        <taxon>Bacillati</taxon>
        <taxon>Bacillota</taxon>
        <taxon>Clostridia</taxon>
        <taxon>Eubacteriales</taxon>
        <taxon>Oscillospiraceae</taxon>
        <taxon>Ruminiclostridium</taxon>
    </lineage>
</organism>
<accession>A0A318XGQ0</accession>
<keyword evidence="4" id="KW-0067">ATP-binding</keyword>
<protein>
    <submittedName>
        <fullName evidence="6">ABC-type multidrug transport system ATPase subunit</fullName>
    </submittedName>
</protein>
<dbReference type="InterPro" id="IPR017871">
    <property type="entry name" value="ABC_transporter-like_CS"/>
</dbReference>
<dbReference type="SUPFAM" id="SSF52540">
    <property type="entry name" value="P-loop containing nucleoside triphosphate hydrolases"/>
    <property type="match status" value="1"/>
</dbReference>
<name>A0A318XGQ0_9FIRM</name>
<dbReference type="EMBL" id="QKMR01000024">
    <property type="protein sequence ID" value="PYG85715.1"/>
    <property type="molecule type" value="Genomic_DNA"/>
</dbReference>
<evidence type="ECO:0000256" key="3">
    <source>
        <dbReference type="ARBA" id="ARBA00022741"/>
    </source>
</evidence>
<dbReference type="GO" id="GO:0005524">
    <property type="term" value="F:ATP binding"/>
    <property type="evidence" value="ECO:0007669"/>
    <property type="project" value="UniProtKB-KW"/>
</dbReference>
<comment type="similarity">
    <text evidence="1">Belongs to the ABC transporter superfamily.</text>
</comment>
<reference evidence="6 7" key="1">
    <citation type="submission" date="2018-06" db="EMBL/GenBank/DDBJ databases">
        <title>Genomic Encyclopedia of Type Strains, Phase I: the one thousand microbial genomes (KMG-I) project.</title>
        <authorList>
            <person name="Kyrpides N."/>
        </authorList>
    </citation>
    <scope>NUCLEOTIDE SEQUENCE [LARGE SCALE GENOMIC DNA]</scope>
    <source>
        <strain evidence="6 7">DSM 19573</strain>
    </source>
</reference>
<evidence type="ECO:0000313" key="7">
    <source>
        <dbReference type="Proteomes" id="UP000248132"/>
    </source>
</evidence>
<keyword evidence="3" id="KW-0547">Nucleotide-binding</keyword>
<dbReference type="Pfam" id="PF13732">
    <property type="entry name" value="DrrA1-3_C"/>
    <property type="match status" value="1"/>
</dbReference>
<dbReference type="Proteomes" id="UP000248132">
    <property type="component" value="Unassembled WGS sequence"/>
</dbReference>
<dbReference type="Pfam" id="PF00005">
    <property type="entry name" value="ABC_tran"/>
    <property type="match status" value="1"/>
</dbReference>
<dbReference type="InterPro" id="IPR050763">
    <property type="entry name" value="ABC_transporter_ATP-binding"/>
</dbReference>
<gene>
    <name evidence="6" type="ORF">LY28_03276</name>
</gene>
<keyword evidence="2" id="KW-0813">Transport</keyword>
<dbReference type="PROSITE" id="PS50893">
    <property type="entry name" value="ABC_TRANSPORTER_2"/>
    <property type="match status" value="1"/>
</dbReference>
<dbReference type="InterPro" id="IPR025302">
    <property type="entry name" value="DrrA1/2-like_C"/>
</dbReference>
<dbReference type="Gene3D" id="3.40.50.300">
    <property type="entry name" value="P-loop containing nucleotide triphosphate hydrolases"/>
    <property type="match status" value="1"/>
</dbReference>
<sequence>MNQIIQVNNLKKSYGDLEAVKGITFSVEKGTLFAFLGQNGAGKSTTINILCTLLDKTEGEVVINNHYLGKENDAIRKDIGIVFQQSLLDEKLTVRENILTRGDFYGLSSKTLGENYQFVSDYLDIDEIEKQKYGTLSGGQRRRVDIARALIHRPNILFLDEPSTGLDPQARVFVWDAIKKLQQDTGMTVFLTTHYMEEATVASNIIILRKGEIIAEGSAYKLKEQYAKDKLRVAFKNCEQADEFLNNSHISYKTRKDFYTIYVQSSMEALALLKAMEENIDSFEMIQGTMDDVFLKLVGDNKEDYTK</sequence>
<proteinExistence type="inferred from homology"/>
<dbReference type="InterPro" id="IPR003439">
    <property type="entry name" value="ABC_transporter-like_ATP-bd"/>
</dbReference>
<evidence type="ECO:0000256" key="1">
    <source>
        <dbReference type="ARBA" id="ARBA00005417"/>
    </source>
</evidence>
<dbReference type="InterPro" id="IPR027417">
    <property type="entry name" value="P-loop_NTPase"/>
</dbReference>
<dbReference type="SMART" id="SM00382">
    <property type="entry name" value="AAA"/>
    <property type="match status" value="1"/>
</dbReference>
<keyword evidence="7" id="KW-1185">Reference proteome</keyword>
<evidence type="ECO:0000256" key="2">
    <source>
        <dbReference type="ARBA" id="ARBA00022448"/>
    </source>
</evidence>
<dbReference type="RefSeq" id="WP_110463258.1">
    <property type="nucleotide sequence ID" value="NZ_QKMR01000024.1"/>
</dbReference>
<dbReference type="GO" id="GO:0016887">
    <property type="term" value="F:ATP hydrolysis activity"/>
    <property type="evidence" value="ECO:0007669"/>
    <property type="project" value="InterPro"/>
</dbReference>
<evidence type="ECO:0000256" key="4">
    <source>
        <dbReference type="ARBA" id="ARBA00022840"/>
    </source>
</evidence>
<evidence type="ECO:0000259" key="5">
    <source>
        <dbReference type="PROSITE" id="PS50893"/>
    </source>
</evidence>
<dbReference type="OrthoDB" id="9804819at2"/>
<dbReference type="InterPro" id="IPR003593">
    <property type="entry name" value="AAA+_ATPase"/>
</dbReference>
<comment type="caution">
    <text evidence="6">The sequence shown here is derived from an EMBL/GenBank/DDBJ whole genome shotgun (WGS) entry which is preliminary data.</text>
</comment>
<dbReference type="AlphaFoldDB" id="A0A318XGQ0"/>
<evidence type="ECO:0000313" key="6">
    <source>
        <dbReference type="EMBL" id="PYG85715.1"/>
    </source>
</evidence>
<feature type="domain" description="ABC transporter" evidence="5">
    <location>
        <begin position="5"/>
        <end position="235"/>
    </location>
</feature>